<evidence type="ECO:0000256" key="5">
    <source>
        <dbReference type="ARBA" id="ARBA00022989"/>
    </source>
</evidence>
<evidence type="ECO:0000313" key="10">
    <source>
        <dbReference type="EMBL" id="KAF9591607.1"/>
    </source>
</evidence>
<evidence type="ECO:0000256" key="8">
    <source>
        <dbReference type="SAM" id="Phobius"/>
    </source>
</evidence>
<feature type="chain" id="PRO_5032414510" evidence="9">
    <location>
        <begin position="24"/>
        <end position="364"/>
    </location>
</feature>
<evidence type="ECO:0000313" key="11">
    <source>
        <dbReference type="Proteomes" id="UP000631114"/>
    </source>
</evidence>
<keyword evidence="2" id="KW-0808">Transferase</keyword>
<keyword evidence="11" id="KW-1185">Reference proteome</keyword>
<evidence type="ECO:0000256" key="6">
    <source>
        <dbReference type="ARBA" id="ARBA00023136"/>
    </source>
</evidence>
<evidence type="ECO:0000256" key="2">
    <source>
        <dbReference type="ARBA" id="ARBA00022527"/>
    </source>
</evidence>
<comment type="caution">
    <text evidence="10">The sequence shown here is derived from an EMBL/GenBank/DDBJ whole genome shotgun (WGS) entry which is preliminary data.</text>
</comment>
<proteinExistence type="predicted"/>
<sequence length="364" mass="40790">MSLARYVLLHFFFLLSHLVPHSAHPPCLGFSCGNLGDIGFPLSNTTNPECGLSVMNCTGPQPKVQFHEQGKWYPVNSINYNGRSITIYDQDVQTQLESGRCDSLRNFTVQTSPLLSINVTDTSPLFKCKRENSPISPFNFFDKFSNYTGCRDYDLYFYPDTEKVLPPLPETLYNICSVVHLPRTRIPVSASGLRIDNLTLLWNANFSISWDTSPVCIDCHVNGGVVLPAAGIIVVTLILVYLRTKAKNSILPWKKKTATTKHIEAFFKNRGSLSPKQYQYKEDLPIHGGVSEVEKKIRKKMVLVGLWCIQTHPSDRPSMSRALEMLEGSLEVLPIPPKPCFSSPERVSFSSSITLPSSIMDNKV</sequence>
<dbReference type="PROSITE" id="PS51257">
    <property type="entry name" value="PROKAR_LIPOPROTEIN"/>
    <property type="match status" value="1"/>
</dbReference>
<evidence type="ECO:0000256" key="4">
    <source>
        <dbReference type="ARBA" id="ARBA00022729"/>
    </source>
</evidence>
<keyword evidence="4 9" id="KW-0732">Signal</keyword>
<organism evidence="10 11">
    <name type="scientific">Coptis chinensis</name>
    <dbReference type="NCBI Taxonomy" id="261450"/>
    <lineage>
        <taxon>Eukaryota</taxon>
        <taxon>Viridiplantae</taxon>
        <taxon>Streptophyta</taxon>
        <taxon>Embryophyta</taxon>
        <taxon>Tracheophyta</taxon>
        <taxon>Spermatophyta</taxon>
        <taxon>Magnoliopsida</taxon>
        <taxon>Ranunculales</taxon>
        <taxon>Ranunculaceae</taxon>
        <taxon>Coptidoideae</taxon>
        <taxon>Coptis</taxon>
    </lineage>
</organism>
<dbReference type="GO" id="GO:0004674">
    <property type="term" value="F:protein serine/threonine kinase activity"/>
    <property type="evidence" value="ECO:0007669"/>
    <property type="project" value="UniProtKB-KW"/>
</dbReference>
<feature type="signal peptide" evidence="9">
    <location>
        <begin position="1"/>
        <end position="23"/>
    </location>
</feature>
<gene>
    <name evidence="10" type="ORF">IFM89_004836</name>
</gene>
<comment type="subcellular location">
    <subcellularLocation>
        <location evidence="1">Membrane</location>
        <topology evidence="1">Single-pass type I membrane protein</topology>
    </subcellularLocation>
</comment>
<accession>A0A835LGH4</accession>
<dbReference type="GO" id="GO:0016020">
    <property type="term" value="C:membrane"/>
    <property type="evidence" value="ECO:0007669"/>
    <property type="project" value="UniProtKB-SubCell"/>
</dbReference>
<dbReference type="OrthoDB" id="1697421at2759"/>
<name>A0A835LGH4_9MAGN</name>
<keyword evidence="2" id="KW-0418">Kinase</keyword>
<evidence type="ECO:0000256" key="7">
    <source>
        <dbReference type="ARBA" id="ARBA00023180"/>
    </source>
</evidence>
<keyword evidence="2" id="KW-0723">Serine/threonine-protein kinase</keyword>
<evidence type="ECO:0000256" key="1">
    <source>
        <dbReference type="ARBA" id="ARBA00004479"/>
    </source>
</evidence>
<keyword evidence="6 8" id="KW-0472">Membrane</keyword>
<dbReference type="EMBL" id="JADFTS010000008">
    <property type="protein sequence ID" value="KAF9591607.1"/>
    <property type="molecule type" value="Genomic_DNA"/>
</dbReference>
<keyword evidence="3 8" id="KW-0812">Transmembrane</keyword>
<dbReference type="PANTHER" id="PTHR27009">
    <property type="entry name" value="RUST RESISTANCE KINASE LR10-RELATED"/>
    <property type="match status" value="1"/>
</dbReference>
<protein>
    <submittedName>
        <fullName evidence="10">Uncharacterized protein</fullName>
    </submittedName>
</protein>
<dbReference type="AlphaFoldDB" id="A0A835LGH4"/>
<feature type="transmembrane region" description="Helical" evidence="8">
    <location>
        <begin position="223"/>
        <end position="242"/>
    </location>
</feature>
<reference evidence="10 11" key="1">
    <citation type="submission" date="2020-10" db="EMBL/GenBank/DDBJ databases">
        <title>The Coptis chinensis genome and diversification of protoberbering-type alkaloids.</title>
        <authorList>
            <person name="Wang B."/>
            <person name="Shu S."/>
            <person name="Song C."/>
            <person name="Liu Y."/>
        </authorList>
    </citation>
    <scope>NUCLEOTIDE SEQUENCE [LARGE SCALE GENOMIC DNA]</scope>
    <source>
        <strain evidence="10">HL-2020</strain>
        <tissue evidence="10">Leaf</tissue>
    </source>
</reference>
<dbReference type="InterPro" id="IPR045874">
    <property type="entry name" value="LRK10/LRL21-25-like"/>
</dbReference>
<evidence type="ECO:0000256" key="9">
    <source>
        <dbReference type="SAM" id="SignalP"/>
    </source>
</evidence>
<keyword evidence="5 8" id="KW-1133">Transmembrane helix</keyword>
<keyword evidence="7" id="KW-0325">Glycoprotein</keyword>
<dbReference type="Proteomes" id="UP000631114">
    <property type="component" value="Unassembled WGS sequence"/>
</dbReference>
<evidence type="ECO:0000256" key="3">
    <source>
        <dbReference type="ARBA" id="ARBA00022692"/>
    </source>
</evidence>